<dbReference type="PANTHER" id="PTHR31912:SF34">
    <property type="entry name" value="NOTOCHORD-RELATED PROTEIN"/>
    <property type="match status" value="1"/>
</dbReference>
<sequence>MDSHRNSARHRTKLLQLNAFYQMTAGDLHRSNNENRPNHQSPPGGPRSDIDIEDDYIPAEQDDEIFSEDDDNQGIDPGQFGYNHNESDSESDGRLDKEDWTWSEEETPGEDSEANQQDIPSTGSTSRPQRNRRVPTNSPWYPFPSLDHLIGSLILGQLHSIMSRNLYNHLRVILTLCHVNLPHWDTLRRMRSRMRSMLKMDPSENQSVLLNKTFALNLQSIVGNELANPTVVRHLEFYPHDPRGKDVFALYQSKKWREELGPNSRVQMVPSEGKHFYIYEPVGLKDPQAPIVVPIFFYKYQNASSPKLDYVQMPQQDPANSICIYHQSSHGFIVT</sequence>
<reference evidence="2" key="1">
    <citation type="submission" date="2017-12" db="EMBL/GenBank/DDBJ databases">
        <title>Gene loss provides genomic basis for host adaptation in cereal stripe rust fungi.</title>
        <authorList>
            <person name="Xia C."/>
        </authorList>
    </citation>
    <scope>NUCLEOTIDE SEQUENCE [LARGE SCALE GENOMIC DNA]</scope>
    <source>
        <strain evidence="2">93-210</strain>
    </source>
</reference>
<feature type="compositionally biased region" description="Polar residues" evidence="1">
    <location>
        <begin position="114"/>
        <end position="138"/>
    </location>
</feature>
<evidence type="ECO:0000313" key="2">
    <source>
        <dbReference type="EMBL" id="POW15087.1"/>
    </source>
</evidence>
<protein>
    <submittedName>
        <fullName evidence="2">Uncharacterized protein</fullName>
    </submittedName>
</protein>
<dbReference type="VEuPathDB" id="FungiDB:PSHT_12506"/>
<feature type="compositionally biased region" description="Acidic residues" evidence="1">
    <location>
        <begin position="101"/>
        <end position="113"/>
    </location>
</feature>
<dbReference type="AlphaFoldDB" id="A0A2S4W074"/>
<evidence type="ECO:0000256" key="1">
    <source>
        <dbReference type="SAM" id="MobiDB-lite"/>
    </source>
</evidence>
<feature type="compositionally biased region" description="Basic and acidic residues" evidence="1">
    <location>
        <begin position="85"/>
        <end position="100"/>
    </location>
</feature>
<dbReference type="VEuPathDB" id="FungiDB:PSTT_02357"/>
<dbReference type="PANTHER" id="PTHR31912">
    <property type="entry name" value="IP13529P"/>
    <property type="match status" value="1"/>
</dbReference>
<dbReference type="EMBL" id="PKSL01000014">
    <property type="protein sequence ID" value="POW15087.1"/>
    <property type="molecule type" value="Genomic_DNA"/>
</dbReference>
<feature type="compositionally biased region" description="Acidic residues" evidence="1">
    <location>
        <begin position="51"/>
        <end position="73"/>
    </location>
</feature>
<dbReference type="Proteomes" id="UP000239156">
    <property type="component" value="Unassembled WGS sequence"/>
</dbReference>
<name>A0A2S4W074_9BASI</name>
<proteinExistence type="predicted"/>
<comment type="caution">
    <text evidence="2">The sequence shown here is derived from an EMBL/GenBank/DDBJ whole genome shotgun (WGS) entry which is preliminary data.</text>
</comment>
<keyword evidence="3" id="KW-1185">Reference proteome</keyword>
<evidence type="ECO:0000313" key="3">
    <source>
        <dbReference type="Proteomes" id="UP000239156"/>
    </source>
</evidence>
<feature type="compositionally biased region" description="Basic and acidic residues" evidence="1">
    <location>
        <begin position="27"/>
        <end position="37"/>
    </location>
</feature>
<gene>
    <name evidence="2" type="ORF">PSTT_02357</name>
</gene>
<organism evidence="2 3">
    <name type="scientific">Puccinia striiformis</name>
    <dbReference type="NCBI Taxonomy" id="27350"/>
    <lineage>
        <taxon>Eukaryota</taxon>
        <taxon>Fungi</taxon>
        <taxon>Dikarya</taxon>
        <taxon>Basidiomycota</taxon>
        <taxon>Pucciniomycotina</taxon>
        <taxon>Pucciniomycetes</taxon>
        <taxon>Pucciniales</taxon>
        <taxon>Pucciniaceae</taxon>
        <taxon>Puccinia</taxon>
    </lineage>
</organism>
<accession>A0A2S4W074</accession>
<feature type="region of interest" description="Disordered" evidence="1">
    <location>
        <begin position="25"/>
        <end position="138"/>
    </location>
</feature>